<dbReference type="Proteomes" id="UP000034235">
    <property type="component" value="Unassembled WGS sequence"/>
</dbReference>
<dbReference type="Gene3D" id="6.10.250.3150">
    <property type="match status" value="1"/>
</dbReference>
<feature type="domain" description="Sporulation stage II protein D amidase enhancer LytB N-terminal" evidence="2">
    <location>
        <begin position="322"/>
        <end position="381"/>
    </location>
</feature>
<organism evidence="3 4">
    <name type="scientific">Candidatus Daviesbacteria bacterium GW2011_GWA2_38_24</name>
    <dbReference type="NCBI Taxonomy" id="1618422"/>
    <lineage>
        <taxon>Bacteria</taxon>
        <taxon>Candidatus Daviesiibacteriota</taxon>
    </lineage>
</organism>
<proteinExistence type="predicted"/>
<dbReference type="AlphaFoldDB" id="A0A0G0JGS2"/>
<dbReference type="InterPro" id="IPR013693">
    <property type="entry name" value="SpoIID/LytB_N"/>
</dbReference>
<reference evidence="3 4" key="1">
    <citation type="journal article" date="2015" name="Nature">
        <title>rRNA introns, odd ribosomes, and small enigmatic genomes across a large radiation of phyla.</title>
        <authorList>
            <person name="Brown C.T."/>
            <person name="Hug L.A."/>
            <person name="Thomas B.C."/>
            <person name="Sharon I."/>
            <person name="Castelle C.J."/>
            <person name="Singh A."/>
            <person name="Wilkins M.J."/>
            <person name="Williams K.H."/>
            <person name="Banfield J.F."/>
        </authorList>
    </citation>
    <scope>NUCLEOTIDE SEQUENCE [LARGE SCALE GENOMIC DNA]</scope>
</reference>
<feature type="coiled-coil region" evidence="1">
    <location>
        <begin position="61"/>
        <end position="88"/>
    </location>
</feature>
<dbReference type="Pfam" id="PF08486">
    <property type="entry name" value="SpoIID"/>
    <property type="match status" value="1"/>
</dbReference>
<keyword evidence="1" id="KW-0175">Coiled coil</keyword>
<name>A0A0G0JGS2_9BACT</name>
<protein>
    <recommendedName>
        <fullName evidence="2">Sporulation stage II protein D amidase enhancer LytB N-terminal domain-containing protein</fullName>
    </recommendedName>
</protein>
<evidence type="ECO:0000313" key="4">
    <source>
        <dbReference type="Proteomes" id="UP000034235"/>
    </source>
</evidence>
<feature type="coiled-coil region" evidence="1">
    <location>
        <begin position="150"/>
        <end position="212"/>
    </location>
</feature>
<accession>A0A0G0JGS2</accession>
<evidence type="ECO:0000259" key="2">
    <source>
        <dbReference type="Pfam" id="PF08486"/>
    </source>
</evidence>
<evidence type="ECO:0000256" key="1">
    <source>
        <dbReference type="SAM" id="Coils"/>
    </source>
</evidence>
<evidence type="ECO:0000313" key="3">
    <source>
        <dbReference type="EMBL" id="KKQ66888.1"/>
    </source>
</evidence>
<gene>
    <name evidence="3" type="ORF">US86_C0002G0005</name>
</gene>
<sequence>MRKIFLPLILVIFVLFLIYSLPFTLNPIRADEVEDLQEQINKLSKSKDLSVAATKPLEGQLESLKQQLTQIQNSLKALSAKIIQKEKDVKIREEKLVYQQVLMNERVRNYYIRSYLSSPLIVLLSSQNSGGLFRELSYRQAATREDQRIISDVTSEMLDLLKQKEKLEKDKTSLAVFQEQVDKNADFIDGEVQKAKKYQAELTNQIAQLTAKQQAILAAKSGNFTTSVGDVPLSDDPNSRPTFNPGFSPAFAAFSFGAYTHRNGMSQYGAKGRAESGQNAEQILAAYYPGASLNKNYNVPPTINVTGHGTVAFEDVYLMRIYEMPNSFPKEALKAQAVAARTYAVRQGGSICATESCQVYKPINKGGAWEEAVRETRGWVLEGGSNAQYSSTTGGYGNNSGWDTKCGSKDCWTPDAYEKLAGSPWFYKGWYKDRSGNSCGRSHPWLNMEEMADILNARIVLDSGQETDRVSPVDTSCWPGNPFSRDEMKNKANSVGGAVSSISSVIVVYSGSGNTATVSFDTNKGRLDISGSKFKEAFNLRAPGYVSIKSPLFNIEKK</sequence>
<dbReference type="EMBL" id="LBUP01000002">
    <property type="protein sequence ID" value="KKQ66888.1"/>
    <property type="molecule type" value="Genomic_DNA"/>
</dbReference>
<comment type="caution">
    <text evidence="3">The sequence shown here is derived from an EMBL/GenBank/DDBJ whole genome shotgun (WGS) entry which is preliminary data.</text>
</comment>